<accession>A0ABW3UJ40</accession>
<protein>
    <submittedName>
        <fullName evidence="10">ABC transporter ATP-binding protein</fullName>
    </submittedName>
</protein>
<organism evidence="10 11">
    <name type="scientific">Paenibacillus vulneris</name>
    <dbReference type="NCBI Taxonomy" id="1133364"/>
    <lineage>
        <taxon>Bacteria</taxon>
        <taxon>Bacillati</taxon>
        <taxon>Bacillota</taxon>
        <taxon>Bacilli</taxon>
        <taxon>Bacillales</taxon>
        <taxon>Paenibacillaceae</taxon>
        <taxon>Paenibacillus</taxon>
    </lineage>
</organism>
<feature type="transmembrane region" description="Helical" evidence="7">
    <location>
        <begin position="67"/>
        <end position="88"/>
    </location>
</feature>
<feature type="transmembrane region" description="Helical" evidence="7">
    <location>
        <begin position="166"/>
        <end position="185"/>
    </location>
</feature>
<dbReference type="Pfam" id="PF00005">
    <property type="entry name" value="ABC_tran"/>
    <property type="match status" value="1"/>
</dbReference>
<feature type="transmembrane region" description="Helical" evidence="7">
    <location>
        <begin position="253"/>
        <end position="271"/>
    </location>
</feature>
<evidence type="ECO:0000256" key="6">
    <source>
        <dbReference type="ARBA" id="ARBA00023136"/>
    </source>
</evidence>
<dbReference type="PANTHER" id="PTHR43394:SF1">
    <property type="entry name" value="ATP-BINDING CASSETTE SUB-FAMILY B MEMBER 10, MITOCHONDRIAL"/>
    <property type="match status" value="1"/>
</dbReference>
<evidence type="ECO:0000256" key="3">
    <source>
        <dbReference type="ARBA" id="ARBA00022741"/>
    </source>
</evidence>
<feature type="domain" description="ABC transporter" evidence="8">
    <location>
        <begin position="344"/>
        <end position="577"/>
    </location>
</feature>
<dbReference type="InterPro" id="IPR036640">
    <property type="entry name" value="ABC1_TM_sf"/>
</dbReference>
<comment type="caution">
    <text evidence="10">The sequence shown here is derived from an EMBL/GenBank/DDBJ whole genome shotgun (WGS) entry which is preliminary data.</text>
</comment>
<dbReference type="Gene3D" id="1.20.1560.10">
    <property type="entry name" value="ABC transporter type 1, transmembrane domain"/>
    <property type="match status" value="1"/>
</dbReference>
<evidence type="ECO:0000256" key="7">
    <source>
        <dbReference type="SAM" id="Phobius"/>
    </source>
</evidence>
<dbReference type="InterPro" id="IPR017871">
    <property type="entry name" value="ABC_transporter-like_CS"/>
</dbReference>
<evidence type="ECO:0000259" key="9">
    <source>
        <dbReference type="PROSITE" id="PS50929"/>
    </source>
</evidence>
<dbReference type="InterPro" id="IPR039421">
    <property type="entry name" value="Type_1_exporter"/>
</dbReference>
<feature type="transmembrane region" description="Helical" evidence="7">
    <location>
        <begin position="138"/>
        <end position="160"/>
    </location>
</feature>
<keyword evidence="3" id="KW-0547">Nucleotide-binding</keyword>
<comment type="subcellular location">
    <subcellularLocation>
        <location evidence="1">Cell membrane</location>
        <topology evidence="1">Multi-pass membrane protein</topology>
    </subcellularLocation>
</comment>
<evidence type="ECO:0000256" key="2">
    <source>
        <dbReference type="ARBA" id="ARBA00022692"/>
    </source>
</evidence>
<reference evidence="11" key="1">
    <citation type="journal article" date="2019" name="Int. J. Syst. Evol. Microbiol.">
        <title>The Global Catalogue of Microorganisms (GCM) 10K type strain sequencing project: providing services to taxonomists for standard genome sequencing and annotation.</title>
        <authorList>
            <consortium name="The Broad Institute Genomics Platform"/>
            <consortium name="The Broad Institute Genome Sequencing Center for Infectious Disease"/>
            <person name="Wu L."/>
            <person name="Ma J."/>
        </authorList>
    </citation>
    <scope>NUCLEOTIDE SEQUENCE [LARGE SCALE GENOMIC DNA]</scope>
    <source>
        <strain evidence="11">CCUG 53270</strain>
    </source>
</reference>
<proteinExistence type="predicted"/>
<dbReference type="SMART" id="SM00382">
    <property type="entry name" value="AAA"/>
    <property type="match status" value="1"/>
</dbReference>
<dbReference type="Gene3D" id="3.40.50.300">
    <property type="entry name" value="P-loop containing nucleotide triphosphate hydrolases"/>
    <property type="match status" value="1"/>
</dbReference>
<evidence type="ECO:0000259" key="8">
    <source>
        <dbReference type="PROSITE" id="PS50893"/>
    </source>
</evidence>
<dbReference type="InterPro" id="IPR003593">
    <property type="entry name" value="AAA+_ATPase"/>
</dbReference>
<evidence type="ECO:0000256" key="4">
    <source>
        <dbReference type="ARBA" id="ARBA00022840"/>
    </source>
</evidence>
<dbReference type="SUPFAM" id="SSF52540">
    <property type="entry name" value="P-loop containing nucleoside triphosphate hydrolases"/>
    <property type="match status" value="1"/>
</dbReference>
<dbReference type="InterPro" id="IPR027417">
    <property type="entry name" value="P-loop_NTPase"/>
</dbReference>
<dbReference type="SUPFAM" id="SSF90123">
    <property type="entry name" value="ABC transporter transmembrane region"/>
    <property type="match status" value="1"/>
</dbReference>
<feature type="transmembrane region" description="Helical" evidence="7">
    <location>
        <begin position="29"/>
        <end position="47"/>
    </location>
</feature>
<feature type="domain" description="ABC transmembrane type-1" evidence="9">
    <location>
        <begin position="39"/>
        <end position="313"/>
    </location>
</feature>
<dbReference type="RefSeq" id="WP_345592038.1">
    <property type="nucleotide sequence ID" value="NZ_BAABJG010000029.1"/>
</dbReference>
<gene>
    <name evidence="10" type="ORF">ACFQ4B_12805</name>
</gene>
<dbReference type="InterPro" id="IPR003439">
    <property type="entry name" value="ABC_transporter-like_ATP-bd"/>
</dbReference>
<evidence type="ECO:0000313" key="11">
    <source>
        <dbReference type="Proteomes" id="UP001597180"/>
    </source>
</evidence>
<dbReference type="Pfam" id="PF00664">
    <property type="entry name" value="ABC_membrane"/>
    <property type="match status" value="1"/>
</dbReference>
<name>A0ABW3UJ40_9BACL</name>
<dbReference type="Proteomes" id="UP001597180">
    <property type="component" value="Unassembled WGS sequence"/>
</dbReference>
<sequence>MSDMQVLLTDNKRRAIRTYLRRQLYSHRWMLALNLGNVVVRSLLFLVPPVMTKYVLEQLLPQRDWNLLLWVSMGIALVPIVGSAMIVLEVFADKALLRLAGLGRADLFNGLQHQPLSWLRWQSHGDLITRSLDDTQSITNFVSGSFLWMCLLTASISAGAAVMLYLYWKLALIILILWIGHAVLVTRIGQHIKQKTADAAKQTSRLTESMREIITGAHFIKSAGIEAKALGTVASCLQEEWSHTNRTMLYEHLAQLFNMFLSSLFLVVMYYGGGRAVIQGEITLGSLVAFIAVYNWIRPFAITLLDTYVIGKKAASAADRVAEIAFSLPEQANTCAAPVSDFSIRAEQLSYSYGERPVLRGISLHIPSGSVVSIAGHRGSGKSTLADLLLGLAEPAAGTLRIGGVLTDELDKDWLRRHLLCVTQDASLRSGTILDNIVYGCENASPDQVREAVELAELGDWLAVLPDGLNTQVGEQGFSLSGGERQRIGIARALLRKPAILILDESTSALDLGTEQRLLSRLTAVLKDSTVIFITHRLSAAKLSDQIVVLQDGALAEAGTWEELIERNGTFRKLCQDAE</sequence>
<dbReference type="PROSITE" id="PS00211">
    <property type="entry name" value="ABC_TRANSPORTER_1"/>
    <property type="match status" value="1"/>
</dbReference>
<dbReference type="GO" id="GO:0005524">
    <property type="term" value="F:ATP binding"/>
    <property type="evidence" value="ECO:0007669"/>
    <property type="project" value="UniProtKB-KW"/>
</dbReference>
<dbReference type="InterPro" id="IPR011527">
    <property type="entry name" value="ABC1_TM_dom"/>
</dbReference>
<evidence type="ECO:0000256" key="1">
    <source>
        <dbReference type="ARBA" id="ARBA00004651"/>
    </source>
</evidence>
<keyword evidence="5 7" id="KW-1133">Transmembrane helix</keyword>
<evidence type="ECO:0000256" key="5">
    <source>
        <dbReference type="ARBA" id="ARBA00022989"/>
    </source>
</evidence>
<keyword evidence="2 7" id="KW-0812">Transmembrane</keyword>
<keyword evidence="6 7" id="KW-0472">Membrane</keyword>
<dbReference type="PANTHER" id="PTHR43394">
    <property type="entry name" value="ATP-DEPENDENT PERMEASE MDL1, MITOCHONDRIAL"/>
    <property type="match status" value="1"/>
</dbReference>
<dbReference type="PROSITE" id="PS50893">
    <property type="entry name" value="ABC_TRANSPORTER_2"/>
    <property type="match status" value="1"/>
</dbReference>
<dbReference type="EMBL" id="JBHTLU010000014">
    <property type="protein sequence ID" value="MFD1220998.1"/>
    <property type="molecule type" value="Genomic_DNA"/>
</dbReference>
<dbReference type="PROSITE" id="PS50929">
    <property type="entry name" value="ABC_TM1F"/>
    <property type="match status" value="1"/>
</dbReference>
<dbReference type="CDD" id="cd07346">
    <property type="entry name" value="ABC_6TM_exporters"/>
    <property type="match status" value="1"/>
</dbReference>
<keyword evidence="11" id="KW-1185">Reference proteome</keyword>
<evidence type="ECO:0000313" key="10">
    <source>
        <dbReference type="EMBL" id="MFD1220998.1"/>
    </source>
</evidence>
<keyword evidence="4 10" id="KW-0067">ATP-binding</keyword>